<dbReference type="AlphaFoldDB" id="F2DPI7"/>
<accession>F2DPI7</accession>
<dbReference type="EMBL" id="AK365805">
    <property type="protein sequence ID" value="BAJ97008.1"/>
    <property type="molecule type" value="mRNA"/>
</dbReference>
<organism evidence="1">
    <name type="scientific">Hordeum vulgare subsp. vulgare</name>
    <name type="common">Domesticated barley</name>
    <dbReference type="NCBI Taxonomy" id="112509"/>
    <lineage>
        <taxon>Eukaryota</taxon>
        <taxon>Viridiplantae</taxon>
        <taxon>Streptophyta</taxon>
        <taxon>Embryophyta</taxon>
        <taxon>Tracheophyta</taxon>
        <taxon>Spermatophyta</taxon>
        <taxon>Magnoliopsida</taxon>
        <taxon>Liliopsida</taxon>
        <taxon>Poales</taxon>
        <taxon>Poaceae</taxon>
        <taxon>BOP clade</taxon>
        <taxon>Pooideae</taxon>
        <taxon>Triticodae</taxon>
        <taxon>Triticeae</taxon>
        <taxon>Hordeinae</taxon>
        <taxon>Hordeum</taxon>
    </lineage>
</organism>
<protein>
    <submittedName>
        <fullName evidence="1">Predicted protein</fullName>
    </submittedName>
</protein>
<evidence type="ECO:0000313" key="1">
    <source>
        <dbReference type="EMBL" id="BAJ97008.1"/>
    </source>
</evidence>
<reference evidence="1" key="1">
    <citation type="journal article" date="2011" name="Plant Physiol.">
        <title>Comprehensive sequence analysis of 24,783 barley full-length cDNAs derived from 12 clone libraries.</title>
        <authorList>
            <person name="Matsumoto T."/>
            <person name="Tanaka T."/>
            <person name="Sakai H."/>
            <person name="Amano N."/>
            <person name="Kanamori H."/>
            <person name="Kurita K."/>
            <person name="Kikuta A."/>
            <person name="Kamiya K."/>
            <person name="Yamamoto M."/>
            <person name="Ikawa H."/>
            <person name="Fujii N."/>
            <person name="Hori K."/>
            <person name="Itoh T."/>
            <person name="Sato K."/>
        </authorList>
    </citation>
    <scope>NUCLEOTIDE SEQUENCE</scope>
    <source>
        <tissue evidence="1">Shoot and root</tissue>
    </source>
</reference>
<name>F2DPI7_HORVV</name>
<sequence>MDGLILASKDRHSTASAAIVCAPFSEYWPSSLVSRTRNILRLCVRYGRAHSTRLCSPWGRFLSMARRPDSISNSTTPKL</sequence>
<proteinExistence type="evidence at transcript level"/>